<organism evidence="2 3">
    <name type="scientific">Gottfriedia solisilvae</name>
    <dbReference type="NCBI Taxonomy" id="1516104"/>
    <lineage>
        <taxon>Bacteria</taxon>
        <taxon>Bacillati</taxon>
        <taxon>Bacillota</taxon>
        <taxon>Bacilli</taxon>
        <taxon>Bacillales</taxon>
        <taxon>Bacillaceae</taxon>
        <taxon>Gottfriedia</taxon>
    </lineage>
</organism>
<keyword evidence="3" id="KW-1185">Reference proteome</keyword>
<evidence type="ECO:0000313" key="2">
    <source>
        <dbReference type="EMBL" id="GGI11464.1"/>
    </source>
</evidence>
<dbReference type="InterPro" id="IPR001853">
    <property type="entry name" value="DSBA-like_thioredoxin_dom"/>
</dbReference>
<proteinExistence type="predicted"/>
<dbReference type="AlphaFoldDB" id="A0A8J3ACR9"/>
<evidence type="ECO:0000259" key="1">
    <source>
        <dbReference type="Pfam" id="PF01323"/>
    </source>
</evidence>
<dbReference type="CDD" id="cd03024">
    <property type="entry name" value="DsbA_FrnE"/>
    <property type="match status" value="1"/>
</dbReference>
<dbReference type="EMBL" id="BMHB01000001">
    <property type="protein sequence ID" value="GGI11464.1"/>
    <property type="molecule type" value="Genomic_DNA"/>
</dbReference>
<dbReference type="InterPro" id="IPR036249">
    <property type="entry name" value="Thioredoxin-like_sf"/>
</dbReference>
<dbReference type="Pfam" id="PF01323">
    <property type="entry name" value="DSBA"/>
    <property type="match status" value="1"/>
</dbReference>
<dbReference type="GO" id="GO:0016491">
    <property type="term" value="F:oxidoreductase activity"/>
    <property type="evidence" value="ECO:0007669"/>
    <property type="project" value="InterPro"/>
</dbReference>
<dbReference type="PANTHER" id="PTHR13887:SF33">
    <property type="entry name" value="ISOMERASE"/>
    <property type="match status" value="1"/>
</dbReference>
<dbReference type="SUPFAM" id="SSF52833">
    <property type="entry name" value="Thioredoxin-like"/>
    <property type="match status" value="1"/>
</dbReference>
<dbReference type="Gene3D" id="3.40.30.10">
    <property type="entry name" value="Glutaredoxin"/>
    <property type="match status" value="1"/>
</dbReference>
<dbReference type="OrthoDB" id="9799122at2"/>
<accession>A0A8J3ACR9</accession>
<protein>
    <recommendedName>
        <fullName evidence="1">DSBA-like thioredoxin domain-containing protein</fullName>
    </recommendedName>
</protein>
<dbReference type="RefSeq" id="WP_158093194.1">
    <property type="nucleotide sequence ID" value="NZ_BMHB01000001.1"/>
</dbReference>
<comment type="caution">
    <text evidence="2">The sequence shown here is derived from an EMBL/GenBank/DDBJ whole genome shotgun (WGS) entry which is preliminary data.</text>
</comment>
<dbReference type="PANTHER" id="PTHR13887">
    <property type="entry name" value="GLUTATHIONE S-TRANSFERASE KAPPA"/>
    <property type="match status" value="1"/>
</dbReference>
<feature type="domain" description="DSBA-like thioredoxin" evidence="1">
    <location>
        <begin position="3"/>
        <end position="184"/>
    </location>
</feature>
<name>A0A8J3ACR9_9BACI</name>
<gene>
    <name evidence="2" type="primary">ywbO</name>
    <name evidence="2" type="ORF">GCM10007380_07970</name>
</gene>
<sequence length="203" mass="22509">MKVTVYSDYVCPFCYLGKHPLEEALKEVENVEVEWKPFQLRPEGSEPLSPNSSYIQQGWKFGVQPLAEKLGVEMILPTMDPHPSTKKAHRGFLFANEHDKGSEYAQAVLAGFWTKGKEIGDVNVLADIAENLGLDRDLFIDAVSSTSYDHSIQNPSFINAVPSFIIGDTVLQGVQSKEAFIQALNNQKQVEQSSLSCDIDGNC</sequence>
<dbReference type="Proteomes" id="UP000626244">
    <property type="component" value="Unassembled WGS sequence"/>
</dbReference>
<evidence type="ECO:0000313" key="3">
    <source>
        <dbReference type="Proteomes" id="UP000626244"/>
    </source>
</evidence>
<reference evidence="3" key="1">
    <citation type="journal article" date="2019" name="Int. J. Syst. Evol. Microbiol.">
        <title>The Global Catalogue of Microorganisms (GCM) 10K type strain sequencing project: providing services to taxonomists for standard genome sequencing and annotation.</title>
        <authorList>
            <consortium name="The Broad Institute Genomics Platform"/>
            <consortium name="The Broad Institute Genome Sequencing Center for Infectious Disease"/>
            <person name="Wu L."/>
            <person name="Ma J."/>
        </authorList>
    </citation>
    <scope>NUCLEOTIDE SEQUENCE [LARGE SCALE GENOMIC DNA]</scope>
    <source>
        <strain evidence="3">CGMCC 1.14993</strain>
    </source>
</reference>